<reference evidence="2 3" key="1">
    <citation type="submission" date="2024-06" db="EMBL/GenBank/DDBJ databases">
        <title>The Natural Products Discovery Center: Release of the First 8490 Sequenced Strains for Exploring Actinobacteria Biosynthetic Diversity.</title>
        <authorList>
            <person name="Kalkreuter E."/>
            <person name="Kautsar S.A."/>
            <person name="Yang D."/>
            <person name="Bader C.D."/>
            <person name="Teijaro C.N."/>
            <person name="Fluegel L."/>
            <person name="Davis C.M."/>
            <person name="Simpson J.R."/>
            <person name="Lauterbach L."/>
            <person name="Steele A.D."/>
            <person name="Gui C."/>
            <person name="Meng S."/>
            <person name="Li G."/>
            <person name="Viehrig K."/>
            <person name="Ye F."/>
            <person name="Su P."/>
            <person name="Kiefer A.F."/>
            <person name="Nichols A."/>
            <person name="Cepeda A.J."/>
            <person name="Yan W."/>
            <person name="Fan B."/>
            <person name="Jiang Y."/>
            <person name="Adhikari A."/>
            <person name="Zheng C.-J."/>
            <person name="Schuster L."/>
            <person name="Cowan T.M."/>
            <person name="Smanski M.J."/>
            <person name="Chevrette M.G."/>
            <person name="De Carvalho L.P.S."/>
            <person name="Shen B."/>
        </authorList>
    </citation>
    <scope>NUCLEOTIDE SEQUENCE [LARGE SCALE GENOMIC DNA]</scope>
    <source>
        <strain evidence="2 3">NPDC000234</strain>
    </source>
</reference>
<dbReference type="SMART" id="SM00564">
    <property type="entry name" value="PQQ"/>
    <property type="match status" value="4"/>
</dbReference>
<evidence type="ECO:0000313" key="2">
    <source>
        <dbReference type="EMBL" id="MER7182938.1"/>
    </source>
</evidence>
<feature type="domain" description="Pyrrolo-quinoline quinone repeat" evidence="1">
    <location>
        <begin position="63"/>
        <end position="152"/>
    </location>
</feature>
<dbReference type="PANTHER" id="PTHR34512">
    <property type="entry name" value="CELL SURFACE PROTEIN"/>
    <property type="match status" value="1"/>
</dbReference>
<feature type="domain" description="Pyrrolo-quinoline quinone repeat" evidence="1">
    <location>
        <begin position="153"/>
        <end position="221"/>
    </location>
</feature>
<dbReference type="InterPro" id="IPR011047">
    <property type="entry name" value="Quinoprotein_ADH-like_sf"/>
</dbReference>
<organism evidence="2 3">
    <name type="scientific">Streptomyces hyaluromycini</name>
    <dbReference type="NCBI Taxonomy" id="1377993"/>
    <lineage>
        <taxon>Bacteria</taxon>
        <taxon>Bacillati</taxon>
        <taxon>Actinomycetota</taxon>
        <taxon>Actinomycetes</taxon>
        <taxon>Kitasatosporales</taxon>
        <taxon>Streptomycetaceae</taxon>
        <taxon>Streptomyces</taxon>
    </lineage>
</organism>
<dbReference type="InterPro" id="IPR002372">
    <property type="entry name" value="PQQ_rpt_dom"/>
</dbReference>
<comment type="caution">
    <text evidence="2">The sequence shown here is derived from an EMBL/GenBank/DDBJ whole genome shotgun (WGS) entry which is preliminary data.</text>
</comment>
<dbReference type="EMBL" id="JBEPEK010000210">
    <property type="protein sequence ID" value="MER7182938.1"/>
    <property type="molecule type" value="Genomic_DNA"/>
</dbReference>
<dbReference type="Proteomes" id="UP001474181">
    <property type="component" value="Unassembled WGS sequence"/>
</dbReference>
<dbReference type="PANTHER" id="PTHR34512:SF30">
    <property type="entry name" value="OUTER MEMBRANE PROTEIN ASSEMBLY FACTOR BAMB"/>
    <property type="match status" value="1"/>
</dbReference>
<sequence length="223" mass="23751">MALEDGRGQRALGPHGFTVALLKRDMSGFGAFPASAVWSPAGRHANAKGRMVLCGEGEAMTGVDVGDRTLWRAPGGGVLYRTPAMADGVVYVLDRFFGLVAVDADSGQRRWTLRDDSGIASSPVAGTGVVYFADNAGCLTAVDAATGDVRWKWRPRWSKMSMPTVADGSVYVGNDEGLVAMDAATGEERWRLETRGEVCSTPVVADGIVYVGSRDEFLYAIHT</sequence>
<dbReference type="Gene3D" id="2.40.128.630">
    <property type="match status" value="2"/>
</dbReference>
<dbReference type="RefSeq" id="WP_350783962.1">
    <property type="nucleotide sequence ID" value="NZ_JBEPEK010000210.1"/>
</dbReference>
<dbReference type="InterPro" id="IPR018391">
    <property type="entry name" value="PQQ_b-propeller_rpt"/>
</dbReference>
<dbReference type="Pfam" id="PF13360">
    <property type="entry name" value="PQQ_2"/>
    <property type="match status" value="2"/>
</dbReference>
<dbReference type="SUPFAM" id="SSF50998">
    <property type="entry name" value="Quinoprotein alcohol dehydrogenase-like"/>
    <property type="match status" value="1"/>
</dbReference>
<evidence type="ECO:0000313" key="3">
    <source>
        <dbReference type="Proteomes" id="UP001474181"/>
    </source>
</evidence>
<protein>
    <submittedName>
        <fullName evidence="2">PQQ-binding-like beta-propeller repeat protein</fullName>
    </submittedName>
</protein>
<proteinExistence type="predicted"/>
<keyword evidence="3" id="KW-1185">Reference proteome</keyword>
<accession>A0ABV1X1P9</accession>
<evidence type="ECO:0000259" key="1">
    <source>
        <dbReference type="Pfam" id="PF13360"/>
    </source>
</evidence>
<name>A0ABV1X1P9_9ACTN</name>
<gene>
    <name evidence="2" type="ORF">ABT404_26295</name>
</gene>